<dbReference type="EC" id="2.5.1.47" evidence="1"/>
<reference evidence="1 2" key="1">
    <citation type="journal article" date="2022" name="Int. J. Syst. Evol. Microbiol.">
        <title>Miniphocaeibacter halophilus sp. nov., an ammonium-tolerant acetate-producing bacterium isolated from a biogas system.</title>
        <authorList>
            <person name="Schnurer A."/>
            <person name="Singh A."/>
            <person name="Bi S."/>
            <person name="Qiao W."/>
            <person name="Westerholm M."/>
        </authorList>
    </citation>
    <scope>NUCLEOTIDE SEQUENCE [LARGE SCALE GENOMIC DNA]</scope>
    <source>
        <strain evidence="1 2">AMB_01</strain>
    </source>
</reference>
<dbReference type="EMBL" id="CP066744">
    <property type="protein sequence ID" value="QQK07091.1"/>
    <property type="molecule type" value="Genomic_DNA"/>
</dbReference>
<organism evidence="1 2">
    <name type="scientific">Miniphocaeibacter halophilus</name>
    <dbReference type="NCBI Taxonomy" id="2931922"/>
    <lineage>
        <taxon>Bacteria</taxon>
        <taxon>Bacillati</taxon>
        <taxon>Bacillota</taxon>
        <taxon>Tissierellia</taxon>
        <taxon>Tissierellales</taxon>
        <taxon>Peptoniphilaceae</taxon>
        <taxon>Miniphocaeibacter</taxon>
    </lineage>
</organism>
<name>A0AC61MSB4_9FIRM</name>
<gene>
    <name evidence="1" type="primary">cysK</name>
    <name evidence="1" type="ORF">JFY71_07080</name>
</gene>
<keyword evidence="2" id="KW-1185">Reference proteome</keyword>
<proteinExistence type="predicted"/>
<evidence type="ECO:0000313" key="2">
    <source>
        <dbReference type="Proteomes" id="UP000595814"/>
    </source>
</evidence>
<protein>
    <submittedName>
        <fullName evidence="1">Cysteine synthase A</fullName>
        <ecNumber evidence="1">2.5.1.47</ecNumber>
    </submittedName>
</protein>
<sequence>MNINNSILDLIGNTPIMKLNNIERHFNLKSNLFGKLEYLNPEGSIKDRVAKQMIEQAEKEGRINKDTIIIEPTSGNTGIGLAAIAAVKGYKMILTMPETMSEERRNILKAFGAEIVLTEGSKGMKGAIDRAKELSKEYTNSFIPSQFENKENPKAHKITTGPEIWKDMDGNIDVLVAGVGTGGTITGVGEYLKEKNKNIEIVAVEPLTSAVLSGDNPGPHEIQGIGAGFIPSILNRNIYDEIVKVDNEVIYEYGKILAKKEGLLLGLSSAAALYGAVEISKKEKYNEKNIVIIFPDSGDRYFSTRLFN</sequence>
<keyword evidence="1" id="KW-0808">Transferase</keyword>
<accession>A0AC61MSB4</accession>
<evidence type="ECO:0000313" key="1">
    <source>
        <dbReference type="EMBL" id="QQK07091.1"/>
    </source>
</evidence>
<dbReference type="Proteomes" id="UP000595814">
    <property type="component" value="Chromosome"/>
</dbReference>